<gene>
    <name evidence="4" type="ORF">UCREL1_9770</name>
</gene>
<evidence type="ECO:0000313" key="4">
    <source>
        <dbReference type="EMBL" id="EMR63341.1"/>
    </source>
</evidence>
<dbReference type="OMA" id="HGVSHGY"/>
<dbReference type="Pfam" id="PF25043">
    <property type="entry name" value="DUF7788"/>
    <property type="match status" value="1"/>
</dbReference>
<dbReference type="EMBL" id="KB707241">
    <property type="protein sequence ID" value="EMR63341.1"/>
    <property type="molecule type" value="Genomic_DNA"/>
</dbReference>
<feature type="compositionally biased region" description="Acidic residues" evidence="1">
    <location>
        <begin position="756"/>
        <end position="766"/>
    </location>
</feature>
<feature type="domain" description="DUF7788" evidence="3">
    <location>
        <begin position="547"/>
        <end position="801"/>
    </location>
</feature>
<evidence type="ECO:0008006" key="6">
    <source>
        <dbReference type="Google" id="ProtNLM"/>
    </source>
</evidence>
<keyword evidence="5" id="KW-1185">Reference proteome</keyword>
<evidence type="ECO:0000259" key="2">
    <source>
        <dbReference type="Pfam" id="PF11443"/>
    </source>
</evidence>
<dbReference type="KEGG" id="ela:UCREL1_9770"/>
<dbReference type="HOGENOM" id="CLU_011744_0_0_1"/>
<accession>M7T0H6</accession>
<dbReference type="InterPro" id="IPR058580">
    <property type="entry name" value="DUF2828"/>
</dbReference>
<evidence type="ECO:0000313" key="5">
    <source>
        <dbReference type="Proteomes" id="UP000012174"/>
    </source>
</evidence>
<dbReference type="InterPro" id="IPR056690">
    <property type="entry name" value="DUF7788"/>
</dbReference>
<dbReference type="PANTHER" id="PTHR31373:SF27">
    <property type="entry name" value="TROVE DOMAIN-CONTAINING PROTEIN"/>
    <property type="match status" value="1"/>
</dbReference>
<dbReference type="InterPro" id="IPR011205">
    <property type="entry name" value="UCP015417_vWA"/>
</dbReference>
<evidence type="ECO:0000259" key="3">
    <source>
        <dbReference type="Pfam" id="PF25043"/>
    </source>
</evidence>
<organism evidence="4 5">
    <name type="scientific">Eutypa lata (strain UCR-EL1)</name>
    <name type="common">Grapevine dieback disease fungus</name>
    <name type="synonym">Eutypa armeniacae</name>
    <dbReference type="NCBI Taxonomy" id="1287681"/>
    <lineage>
        <taxon>Eukaryota</taxon>
        <taxon>Fungi</taxon>
        <taxon>Dikarya</taxon>
        <taxon>Ascomycota</taxon>
        <taxon>Pezizomycotina</taxon>
        <taxon>Sordariomycetes</taxon>
        <taxon>Xylariomycetidae</taxon>
        <taxon>Xylariales</taxon>
        <taxon>Diatrypaceae</taxon>
        <taxon>Eutypa</taxon>
    </lineage>
</organism>
<reference evidence="5" key="1">
    <citation type="journal article" date="2013" name="Genome Announc.">
        <title>Draft genome sequence of the grapevine dieback fungus Eutypa lata UCR-EL1.</title>
        <authorList>
            <person name="Blanco-Ulate B."/>
            <person name="Rolshausen P.E."/>
            <person name="Cantu D."/>
        </authorList>
    </citation>
    <scope>NUCLEOTIDE SEQUENCE [LARGE SCALE GENOMIC DNA]</scope>
    <source>
        <strain evidence="5">UCR-EL1</strain>
    </source>
</reference>
<name>M7T0H6_EUTLA</name>
<feature type="domain" description="DUF2828" evidence="2">
    <location>
        <begin position="156"/>
        <end position="545"/>
    </location>
</feature>
<sequence length="813" mass="91479">MAANQERWFLKSTFPVLFPTHPALTLPSDEFDVVLKTEITKQQSEQEISGHVAVAVAVADADDNFTLVSAGQSTTADLKDAMNEMGVEELSSETTTRETEDDEQSDNNEHDDDHGDDYHHDHDRDDSPTHPFIKGLIEHNKATTPEPPSMENKMFTENKDLAHRSTGSSLVDLFTSLEKTISGPHLLELLKASWVEDPMLTLKVIFNARSIHLGKAEKSSFYQCAGWLAQNHPLTLISNLRWLTRPIIEKKVEKTDEDGDTVLVEAEKDEDNITRFDVKNGVSHGYWKDLLNILALSVNGRLDVLARPEDILNVEELKGQGPKVDKGATKVRRHEVRSERHKRAVERFESDPVHRALHITVARLFAEQLKSDVSLLHSDDPKAKRRISLCAKWAPSHDRFHDRHTFIVSTIAEILDPMVGEMDRELYLRHARESYRKDISSLRHHLGVIERNLSANTLDKIKYERVPSIAMQNYVPIFDKKDKDRFDQYIDQVGQGKAKISGATLLPSTLIKTMRCPSPGDKMSKRVADAQWRTLVQRIKDSGTLESSIAVCDVSGSMSYPMFPDGTCPMDSSIGLSLLLAEVTAPPFGGSFITFSSKPQVQTFDVALPLQEKYNLLSKAEWDMTTDFVAVFEDLILPMATRNELKPEDMVKRIFVFSDMQFNKAEAAQDRWTTSFERIKKKFADAGYEMPQMMFWNLAGGRGGYGGFPVTSSWGMDVPEPVVPKPVTVEEHNTATVSGYSQGMLKVFLDNGSFEEREEEQEEESKAEEIKEVGSGENAGKESSPTKRRKIDPLSTVKKAVGHKAYDMLKVVD</sequence>
<proteinExistence type="predicted"/>
<protein>
    <recommendedName>
        <fullName evidence="6">DUF2828 domain-containing protein</fullName>
    </recommendedName>
</protein>
<dbReference type="AlphaFoldDB" id="M7T0H6"/>
<dbReference type="eggNOG" id="ENOG502QT1I">
    <property type="taxonomic scope" value="Eukaryota"/>
</dbReference>
<dbReference type="Pfam" id="PF11443">
    <property type="entry name" value="DUF2828"/>
    <property type="match status" value="1"/>
</dbReference>
<feature type="region of interest" description="Disordered" evidence="1">
    <location>
        <begin position="754"/>
        <end position="796"/>
    </location>
</feature>
<feature type="compositionally biased region" description="Basic and acidic residues" evidence="1">
    <location>
        <begin position="107"/>
        <end position="128"/>
    </location>
</feature>
<dbReference type="OrthoDB" id="1149618at2759"/>
<evidence type="ECO:0000256" key="1">
    <source>
        <dbReference type="SAM" id="MobiDB-lite"/>
    </source>
</evidence>
<feature type="region of interest" description="Disordered" evidence="1">
    <location>
        <begin position="86"/>
        <end position="132"/>
    </location>
</feature>
<dbReference type="PANTHER" id="PTHR31373">
    <property type="entry name" value="OS06G0652100 PROTEIN"/>
    <property type="match status" value="1"/>
</dbReference>
<dbReference type="Proteomes" id="UP000012174">
    <property type="component" value="Unassembled WGS sequence"/>
</dbReference>